<reference evidence="6 7" key="1">
    <citation type="submission" date="2024-03" db="EMBL/GenBank/DDBJ databases">
        <title>The Acrasis kona genome and developmental transcriptomes reveal deep origins of eukaryotic multicellular pathways.</title>
        <authorList>
            <person name="Sheikh S."/>
            <person name="Fu C.-J."/>
            <person name="Brown M.W."/>
            <person name="Baldauf S.L."/>
        </authorList>
    </citation>
    <scope>NUCLEOTIDE SEQUENCE [LARGE SCALE GENOMIC DNA]</scope>
    <source>
        <strain evidence="6 7">ATCC MYA-3509</strain>
    </source>
</reference>
<comment type="caution">
    <text evidence="6">The sequence shown here is derived from an EMBL/GenBank/DDBJ whole genome shotgun (WGS) entry which is preliminary data.</text>
</comment>
<keyword evidence="3 5" id="KW-1133">Transmembrane helix</keyword>
<dbReference type="Proteomes" id="UP001431209">
    <property type="component" value="Unassembled WGS sequence"/>
</dbReference>
<keyword evidence="7" id="KW-1185">Reference proteome</keyword>
<feature type="transmembrane region" description="Helical" evidence="5">
    <location>
        <begin position="28"/>
        <end position="46"/>
    </location>
</feature>
<keyword evidence="2 5" id="KW-0812">Transmembrane</keyword>
<dbReference type="Pfam" id="PF02104">
    <property type="entry name" value="SURF1"/>
    <property type="match status" value="1"/>
</dbReference>
<evidence type="ECO:0000313" key="7">
    <source>
        <dbReference type="Proteomes" id="UP001431209"/>
    </source>
</evidence>
<proteinExistence type="inferred from homology"/>
<dbReference type="GO" id="GO:0005743">
    <property type="term" value="C:mitochondrial inner membrane"/>
    <property type="evidence" value="ECO:0007669"/>
    <property type="project" value="UniProtKB-SubCell"/>
</dbReference>
<evidence type="ECO:0000313" key="6">
    <source>
        <dbReference type="EMBL" id="KAL0487803.1"/>
    </source>
</evidence>
<dbReference type="EMBL" id="JAOPGA020001373">
    <property type="protein sequence ID" value="KAL0487803.1"/>
    <property type="molecule type" value="Genomic_DNA"/>
</dbReference>
<dbReference type="AlphaFoldDB" id="A0AAW2ZDC8"/>
<comment type="caution">
    <text evidence="5">Lacks conserved residue(s) required for the propagation of feature annotation.</text>
</comment>
<dbReference type="PANTHER" id="PTHR23427">
    <property type="entry name" value="SURFEIT LOCUS PROTEIN"/>
    <property type="match status" value="1"/>
</dbReference>
<organism evidence="6 7">
    <name type="scientific">Acrasis kona</name>
    <dbReference type="NCBI Taxonomy" id="1008807"/>
    <lineage>
        <taxon>Eukaryota</taxon>
        <taxon>Discoba</taxon>
        <taxon>Heterolobosea</taxon>
        <taxon>Tetramitia</taxon>
        <taxon>Eutetramitia</taxon>
        <taxon>Acrasidae</taxon>
        <taxon>Acrasis</taxon>
    </lineage>
</organism>
<dbReference type="PANTHER" id="PTHR23427:SF2">
    <property type="entry name" value="SURFEIT LOCUS PROTEIN 1"/>
    <property type="match status" value="1"/>
</dbReference>
<evidence type="ECO:0000256" key="2">
    <source>
        <dbReference type="ARBA" id="ARBA00022692"/>
    </source>
</evidence>
<keyword evidence="5" id="KW-0496">Mitochondrion</keyword>
<dbReference type="InterPro" id="IPR045214">
    <property type="entry name" value="Surf1/Surf4"/>
</dbReference>
<dbReference type="PROSITE" id="PS50895">
    <property type="entry name" value="SURF1"/>
    <property type="match status" value="1"/>
</dbReference>
<evidence type="ECO:0000256" key="1">
    <source>
        <dbReference type="ARBA" id="ARBA00004370"/>
    </source>
</evidence>
<name>A0AAW2ZDC8_9EUKA</name>
<comment type="similarity">
    <text evidence="5">Belongs to the SURF1 family.</text>
</comment>
<dbReference type="InterPro" id="IPR002994">
    <property type="entry name" value="Surf1/Shy1"/>
</dbReference>
<keyword evidence="5" id="KW-0999">Mitochondrion inner membrane</keyword>
<keyword evidence="4 5" id="KW-0472">Membrane</keyword>
<evidence type="ECO:0000256" key="4">
    <source>
        <dbReference type="ARBA" id="ARBA00023136"/>
    </source>
</evidence>
<evidence type="ECO:0000256" key="5">
    <source>
        <dbReference type="RuleBase" id="RU363076"/>
    </source>
</evidence>
<comment type="function">
    <text evidence="5">Probably involved in the biogenesis of the COX complex.</text>
</comment>
<sequence>MFRGAINNFKCVGRRCYYTSKKEKNSNIGTLILFGVPAAITFYLGVWQTRRYFWKIDQIEKRKGKLNSEPTVFNVEMIKDVDEMDSNNYKKIILTGCFDYESEIVVGLRKSPFDKRERTPALAAQNGFYILTPFITDKGVTVIVNRGWVPRSLYQERKKNNITAKRDLKMTTIQAIVRPTETLNDPLAKSALAQDDWYIAMEMKSLSENFGLSNQTNMLCDQIDVDQSSRYQDNSSATFENPQKVQPNDHLDFYVLPITHLGYVATWFGMCAWIVGSGIYTHRKGFKFLKIKK</sequence>
<dbReference type="CDD" id="cd06662">
    <property type="entry name" value="SURF1"/>
    <property type="match status" value="1"/>
</dbReference>
<accession>A0AAW2ZDC8</accession>
<gene>
    <name evidence="6" type="ORF">AKO1_008690</name>
</gene>
<protein>
    <recommendedName>
        <fullName evidence="5">SURF1-like protein</fullName>
    </recommendedName>
</protein>
<comment type="subcellular location">
    <subcellularLocation>
        <location evidence="1">Membrane</location>
    </subcellularLocation>
    <subcellularLocation>
        <location evidence="5">Mitochondrion inner membrane</location>
        <topology evidence="5">Multi-pass membrane protein</topology>
    </subcellularLocation>
</comment>
<evidence type="ECO:0000256" key="3">
    <source>
        <dbReference type="ARBA" id="ARBA00022989"/>
    </source>
</evidence>